<reference evidence="1 2" key="2">
    <citation type="submission" date="2019-04" db="EMBL/GenBank/DDBJ databases">
        <title>The genome sequence of big-headed turtle.</title>
        <authorList>
            <person name="Gong S."/>
        </authorList>
    </citation>
    <scope>NUCLEOTIDE SEQUENCE [LARGE SCALE GENOMIC DNA]</scope>
    <source>
        <strain evidence="1">DO16091913</strain>
        <tissue evidence="1">Muscle</tissue>
    </source>
</reference>
<proteinExistence type="predicted"/>
<evidence type="ECO:0000313" key="1">
    <source>
        <dbReference type="EMBL" id="TFK02407.1"/>
    </source>
</evidence>
<dbReference type="EMBL" id="QXTE01000190">
    <property type="protein sequence ID" value="TFK02407.1"/>
    <property type="molecule type" value="Genomic_DNA"/>
</dbReference>
<gene>
    <name evidence="1" type="ORF">DR999_PMT15269</name>
</gene>
<evidence type="ECO:0000313" key="2">
    <source>
        <dbReference type="Proteomes" id="UP000297703"/>
    </source>
</evidence>
<dbReference type="AlphaFoldDB" id="A0A4D9DZW8"/>
<reference evidence="1 2" key="1">
    <citation type="submission" date="2019-04" db="EMBL/GenBank/DDBJ databases">
        <title>Draft genome of the big-headed turtle Platysternon megacephalum.</title>
        <authorList>
            <person name="Gong S."/>
        </authorList>
    </citation>
    <scope>NUCLEOTIDE SEQUENCE [LARGE SCALE GENOMIC DNA]</scope>
    <source>
        <strain evidence="1">DO16091913</strain>
        <tissue evidence="1">Muscle</tissue>
    </source>
</reference>
<accession>A0A4D9DZW8</accession>
<name>A0A4D9DZW8_9SAUR</name>
<dbReference type="Proteomes" id="UP000297703">
    <property type="component" value="Unassembled WGS sequence"/>
</dbReference>
<keyword evidence="2" id="KW-1185">Reference proteome</keyword>
<sequence length="113" mass="12185">MTHFKGGGTRRNLISATSALMSLSQIISQKVSGTVVAMFDKALGLISSHNVEGSQTHSACFISLHPTDTSHSHCFCEEGLSQHSMEPALSQCPSFFVNPPWYKSFPVPCGSLQ</sequence>
<protein>
    <submittedName>
        <fullName evidence="1">DEP domain-containing protein 5</fullName>
    </submittedName>
</protein>
<organism evidence="1 2">
    <name type="scientific">Platysternon megacephalum</name>
    <name type="common">big-headed turtle</name>
    <dbReference type="NCBI Taxonomy" id="55544"/>
    <lineage>
        <taxon>Eukaryota</taxon>
        <taxon>Metazoa</taxon>
        <taxon>Chordata</taxon>
        <taxon>Craniata</taxon>
        <taxon>Vertebrata</taxon>
        <taxon>Euteleostomi</taxon>
        <taxon>Archelosauria</taxon>
        <taxon>Testudinata</taxon>
        <taxon>Testudines</taxon>
        <taxon>Cryptodira</taxon>
        <taxon>Durocryptodira</taxon>
        <taxon>Testudinoidea</taxon>
        <taxon>Platysternidae</taxon>
        <taxon>Platysternon</taxon>
    </lineage>
</organism>
<comment type="caution">
    <text evidence="1">The sequence shown here is derived from an EMBL/GenBank/DDBJ whole genome shotgun (WGS) entry which is preliminary data.</text>
</comment>